<reference evidence="2 3" key="1">
    <citation type="submission" date="2019-12" db="EMBL/GenBank/DDBJ databases">
        <title>Nesterenkonia muleiensis sp. nov., a novel actinobacterium isolated from sap of Populus euphratica.</title>
        <authorList>
            <person name="Wang R."/>
        </authorList>
    </citation>
    <scope>NUCLEOTIDE SEQUENCE [LARGE SCALE GENOMIC DNA]</scope>
    <source>
        <strain evidence="2 3">F10</strain>
    </source>
</reference>
<dbReference type="AlphaFoldDB" id="A0A7K1UKX3"/>
<dbReference type="Proteomes" id="UP000460157">
    <property type="component" value="Unassembled WGS sequence"/>
</dbReference>
<evidence type="ECO:0000313" key="2">
    <source>
        <dbReference type="EMBL" id="MVT27120.1"/>
    </source>
</evidence>
<evidence type="ECO:0000313" key="3">
    <source>
        <dbReference type="Proteomes" id="UP000460157"/>
    </source>
</evidence>
<dbReference type="EMBL" id="WRPM01000088">
    <property type="protein sequence ID" value="MVT27120.1"/>
    <property type="molecule type" value="Genomic_DNA"/>
</dbReference>
<keyword evidence="1" id="KW-1133">Transmembrane helix</keyword>
<name>A0A7K1UKX3_9MICC</name>
<evidence type="ECO:0000256" key="1">
    <source>
        <dbReference type="SAM" id="Phobius"/>
    </source>
</evidence>
<keyword evidence="3" id="KW-1185">Reference proteome</keyword>
<accession>A0A7K1UKX3</accession>
<keyword evidence="1" id="KW-0472">Membrane</keyword>
<keyword evidence="1" id="KW-0812">Transmembrane</keyword>
<protein>
    <submittedName>
        <fullName evidence="2">Uncharacterized protein</fullName>
    </submittedName>
</protein>
<feature type="transmembrane region" description="Helical" evidence="1">
    <location>
        <begin position="29"/>
        <end position="51"/>
    </location>
</feature>
<organism evidence="2 3">
    <name type="scientific">Nesterenkonia alkaliphila</name>
    <dbReference type="NCBI Taxonomy" id="1463631"/>
    <lineage>
        <taxon>Bacteria</taxon>
        <taxon>Bacillati</taxon>
        <taxon>Actinomycetota</taxon>
        <taxon>Actinomycetes</taxon>
        <taxon>Micrococcales</taxon>
        <taxon>Micrococcaceae</taxon>
        <taxon>Nesterenkonia</taxon>
    </lineage>
</organism>
<proteinExistence type="predicted"/>
<dbReference type="RefSeq" id="WP_157324764.1">
    <property type="nucleotide sequence ID" value="NZ_BMFX01000012.1"/>
</dbReference>
<comment type="caution">
    <text evidence="2">The sequence shown here is derived from an EMBL/GenBank/DDBJ whole genome shotgun (WGS) entry which is preliminary data.</text>
</comment>
<sequence>MGDQLKQEADEATREPAPWWKGADFRSGIALGCALGLIISVLFVLWVMNLFEQALSPP</sequence>
<gene>
    <name evidence="2" type="ORF">GNZ21_12280</name>
</gene>